<dbReference type="EMBL" id="MDTU01000007">
    <property type="protein sequence ID" value="ODN41091.1"/>
    <property type="molecule type" value="Genomic_DNA"/>
</dbReference>
<evidence type="ECO:0000256" key="1">
    <source>
        <dbReference type="SAM" id="Phobius"/>
    </source>
</evidence>
<sequence>MKTKLIYTCTFITFFSSVYANPVQSYYKMLDANNTKYSLRTHSQQYLAGVLTGYLLSIRTAIAMHLATDKQLITSKTYANKVLKETEGQILLKKSKLQKDLSLSINEQNFLISAATSIYLKELVRHKVITKTDAWNIASSILGFYGKHPGQKKTSNNKLLSKSHYFEDKEISGSLLVLN</sequence>
<reference evidence="3 4" key="1">
    <citation type="submission" date="2016-08" db="EMBL/GenBank/DDBJ databases">
        <title>Draft genome sequence of Candidatus Piscirickettsia litoralis, from seawater.</title>
        <authorList>
            <person name="Wan X."/>
            <person name="Lee A.J."/>
            <person name="Hou S."/>
            <person name="Donachie S.P."/>
        </authorList>
    </citation>
    <scope>NUCLEOTIDE SEQUENCE [LARGE SCALE GENOMIC DNA]</scope>
    <source>
        <strain evidence="3 4">Y2</strain>
    </source>
</reference>
<comment type="caution">
    <text evidence="3">The sequence shown here is derived from an EMBL/GenBank/DDBJ whole genome shotgun (WGS) entry which is preliminary data.</text>
</comment>
<dbReference type="RefSeq" id="WP_069314490.1">
    <property type="nucleotide sequence ID" value="NZ_MDTU01000007.1"/>
</dbReference>
<keyword evidence="1" id="KW-0472">Membrane</keyword>
<accession>A0ABX3A065</accession>
<evidence type="ECO:0000313" key="3">
    <source>
        <dbReference type="EMBL" id="ODN41091.1"/>
    </source>
</evidence>
<feature type="chain" id="PRO_5046207646" evidence="2">
    <location>
        <begin position="21"/>
        <end position="179"/>
    </location>
</feature>
<keyword evidence="1" id="KW-0812">Transmembrane</keyword>
<organism evidence="3 4">
    <name type="scientific">Piscirickettsia litoralis</name>
    <dbReference type="NCBI Taxonomy" id="1891921"/>
    <lineage>
        <taxon>Bacteria</taxon>
        <taxon>Pseudomonadati</taxon>
        <taxon>Pseudomonadota</taxon>
        <taxon>Gammaproteobacteria</taxon>
        <taxon>Thiotrichales</taxon>
        <taxon>Piscirickettsiaceae</taxon>
        <taxon>Piscirickettsia</taxon>
    </lineage>
</organism>
<evidence type="ECO:0000313" key="4">
    <source>
        <dbReference type="Proteomes" id="UP000094329"/>
    </source>
</evidence>
<keyword evidence="2" id="KW-0732">Signal</keyword>
<protein>
    <submittedName>
        <fullName evidence="3">Uncharacterized protein</fullName>
    </submittedName>
</protein>
<keyword evidence="4" id="KW-1185">Reference proteome</keyword>
<dbReference type="Proteomes" id="UP000094329">
    <property type="component" value="Unassembled WGS sequence"/>
</dbReference>
<feature type="transmembrane region" description="Helical" evidence="1">
    <location>
        <begin position="44"/>
        <end position="67"/>
    </location>
</feature>
<keyword evidence="1" id="KW-1133">Transmembrane helix</keyword>
<gene>
    <name evidence="3" type="ORF">BGC07_18265</name>
</gene>
<proteinExistence type="predicted"/>
<feature type="signal peptide" evidence="2">
    <location>
        <begin position="1"/>
        <end position="20"/>
    </location>
</feature>
<evidence type="ECO:0000256" key="2">
    <source>
        <dbReference type="SAM" id="SignalP"/>
    </source>
</evidence>
<name>A0ABX3A065_9GAMM</name>